<accession>A0A061JRZ9</accession>
<dbReference type="Gene3D" id="3.40.50.10600">
    <property type="entry name" value="SpoIIaa-like domains"/>
    <property type="match status" value="1"/>
</dbReference>
<organism evidence="1 2">
    <name type="scientific">Stutzerimonas stutzeri KOS6</name>
    <dbReference type="NCBI Taxonomy" id="1218352"/>
    <lineage>
        <taxon>Bacteria</taxon>
        <taxon>Pseudomonadati</taxon>
        <taxon>Pseudomonadota</taxon>
        <taxon>Gammaproteobacteria</taxon>
        <taxon>Pseudomonadales</taxon>
        <taxon>Pseudomonadaceae</taxon>
        <taxon>Stutzerimonas</taxon>
    </lineage>
</organism>
<protein>
    <recommendedName>
        <fullName evidence="3">STAS/SEC14 domain-containing protein</fullName>
    </recommendedName>
</protein>
<proteinExistence type="predicted"/>
<dbReference type="InterPro" id="IPR038396">
    <property type="entry name" value="SpoIIAA-like_sf"/>
</dbReference>
<gene>
    <name evidence="1" type="ORF">B597_010575</name>
</gene>
<dbReference type="EMBL" id="AMCZ02000011">
    <property type="protein sequence ID" value="EWC41368.1"/>
    <property type="molecule type" value="Genomic_DNA"/>
</dbReference>
<sequence length="122" mass="13856">MFRVTRVAPDRIDVNVAGRLDSAAMRAALDDLLFKSEGINHGRMLYRIDDFDLPTLGAIAVELSRLPQLFRFVRRFDRCAVIAGKDWLRRISEVEGALIPGLTIKAFDLHQESEALAWLDRC</sequence>
<evidence type="ECO:0008006" key="3">
    <source>
        <dbReference type="Google" id="ProtNLM"/>
    </source>
</evidence>
<evidence type="ECO:0000313" key="1">
    <source>
        <dbReference type="EMBL" id="EWC41368.1"/>
    </source>
</evidence>
<dbReference type="SUPFAM" id="SSF52091">
    <property type="entry name" value="SpoIIaa-like"/>
    <property type="match status" value="1"/>
</dbReference>
<dbReference type="HOGENOM" id="CLU_137390_0_0_6"/>
<dbReference type="AlphaFoldDB" id="A0A061JRZ9"/>
<dbReference type="OrthoDB" id="7619266at2"/>
<dbReference type="InterPro" id="IPR021866">
    <property type="entry name" value="SpoIIAA-like"/>
</dbReference>
<reference evidence="1 2" key="1">
    <citation type="journal article" date="2013" name="Genome Announc.">
        <title>Draft Genome of the Nitrogen-Fixing Bacterium Pseudomonas stutzeri Strain KOS6 Isolated from Industrial Hydrocarbon Sludge.</title>
        <authorList>
            <person name="Grigoryeva T.V."/>
            <person name="Laikov A.V."/>
            <person name="Naumova R.P."/>
            <person name="Manolov A.I."/>
            <person name="Larin A.K."/>
            <person name="Karpova I.Y."/>
            <person name="Semashko T.A."/>
            <person name="Alexeev D.G."/>
            <person name="Kostryukova E.S."/>
            <person name="Muller R."/>
            <person name="Govorun V.M."/>
        </authorList>
    </citation>
    <scope>NUCLEOTIDE SEQUENCE [LARGE SCALE GENOMIC DNA]</scope>
    <source>
        <strain evidence="1 2">KOS6</strain>
    </source>
</reference>
<dbReference type="InterPro" id="IPR036513">
    <property type="entry name" value="STAS_dom_sf"/>
</dbReference>
<dbReference type="eggNOG" id="ENOG5032RKG">
    <property type="taxonomic scope" value="Bacteria"/>
</dbReference>
<comment type="caution">
    <text evidence="1">The sequence shown here is derived from an EMBL/GenBank/DDBJ whole genome shotgun (WGS) entry which is preliminary data.</text>
</comment>
<name>A0A061JRZ9_STUST</name>
<dbReference type="Proteomes" id="UP000026923">
    <property type="component" value="Unassembled WGS sequence"/>
</dbReference>
<dbReference type="Pfam" id="PF11964">
    <property type="entry name" value="SpoIIAA-like"/>
    <property type="match status" value="1"/>
</dbReference>
<dbReference type="RefSeq" id="WP_024162542.1">
    <property type="nucleotide sequence ID" value="NZ_KK020678.1"/>
</dbReference>
<evidence type="ECO:0000313" key="2">
    <source>
        <dbReference type="Proteomes" id="UP000026923"/>
    </source>
</evidence>